<sequence>MALPFQRFSPFWIPASFSTIPAFLDSRFVTDDSCLLGFPFGSLIEAGEAVGVPCRSPLVSEIGIGAKQEEPAKR</sequence>
<gene>
    <name evidence="1" type="ORF">NDU88_005691</name>
</gene>
<dbReference type="Proteomes" id="UP001066276">
    <property type="component" value="Chromosome 3_1"/>
</dbReference>
<reference evidence="1" key="1">
    <citation type="journal article" date="2022" name="bioRxiv">
        <title>Sequencing and chromosome-scale assembly of the giantPleurodeles waltlgenome.</title>
        <authorList>
            <person name="Brown T."/>
            <person name="Elewa A."/>
            <person name="Iarovenko S."/>
            <person name="Subramanian E."/>
            <person name="Araus A.J."/>
            <person name="Petzold A."/>
            <person name="Susuki M."/>
            <person name="Suzuki K.-i.T."/>
            <person name="Hayashi T."/>
            <person name="Toyoda A."/>
            <person name="Oliveira C."/>
            <person name="Osipova E."/>
            <person name="Leigh N.D."/>
            <person name="Simon A."/>
            <person name="Yun M.H."/>
        </authorList>
    </citation>
    <scope>NUCLEOTIDE SEQUENCE</scope>
    <source>
        <strain evidence="1">20211129_DDA</strain>
        <tissue evidence="1">Liver</tissue>
    </source>
</reference>
<organism evidence="1 2">
    <name type="scientific">Pleurodeles waltl</name>
    <name type="common">Iberian ribbed newt</name>
    <dbReference type="NCBI Taxonomy" id="8319"/>
    <lineage>
        <taxon>Eukaryota</taxon>
        <taxon>Metazoa</taxon>
        <taxon>Chordata</taxon>
        <taxon>Craniata</taxon>
        <taxon>Vertebrata</taxon>
        <taxon>Euteleostomi</taxon>
        <taxon>Amphibia</taxon>
        <taxon>Batrachia</taxon>
        <taxon>Caudata</taxon>
        <taxon>Salamandroidea</taxon>
        <taxon>Salamandridae</taxon>
        <taxon>Pleurodelinae</taxon>
        <taxon>Pleurodeles</taxon>
    </lineage>
</organism>
<keyword evidence="2" id="KW-1185">Reference proteome</keyword>
<dbReference type="AlphaFoldDB" id="A0AAV7UIV2"/>
<name>A0AAV7UIV2_PLEWA</name>
<evidence type="ECO:0000313" key="2">
    <source>
        <dbReference type="Proteomes" id="UP001066276"/>
    </source>
</evidence>
<dbReference type="EMBL" id="JANPWB010000005">
    <property type="protein sequence ID" value="KAJ1188935.1"/>
    <property type="molecule type" value="Genomic_DNA"/>
</dbReference>
<evidence type="ECO:0000313" key="1">
    <source>
        <dbReference type="EMBL" id="KAJ1188935.1"/>
    </source>
</evidence>
<accession>A0AAV7UIV2</accession>
<proteinExistence type="predicted"/>
<protein>
    <submittedName>
        <fullName evidence="1">Uncharacterized protein</fullName>
    </submittedName>
</protein>
<comment type="caution">
    <text evidence="1">The sequence shown here is derived from an EMBL/GenBank/DDBJ whole genome shotgun (WGS) entry which is preliminary data.</text>
</comment>